<name>A0A2B2MAJ2_BACCE</name>
<dbReference type="RefSeq" id="WP_098611511.1">
    <property type="nucleotide sequence ID" value="NZ_JBNNUB010000026.1"/>
</dbReference>
<dbReference type="EMBL" id="NVAP01000007">
    <property type="protein sequence ID" value="PFQ51569.1"/>
    <property type="molecule type" value="Genomic_DNA"/>
</dbReference>
<evidence type="ECO:0000256" key="2">
    <source>
        <dbReference type="ARBA" id="ARBA00022801"/>
    </source>
</evidence>
<dbReference type="Gene3D" id="3.90.79.10">
    <property type="entry name" value="Nucleoside Triphosphate Pyrophosphohydrolase"/>
    <property type="match status" value="1"/>
</dbReference>
<evidence type="ECO:0000256" key="1">
    <source>
        <dbReference type="ARBA" id="ARBA00005582"/>
    </source>
</evidence>
<evidence type="ECO:0000259" key="4">
    <source>
        <dbReference type="PROSITE" id="PS51462"/>
    </source>
</evidence>
<dbReference type="PANTHER" id="PTHR43736:SF1">
    <property type="entry name" value="DIHYDRONEOPTERIN TRIPHOSPHATE DIPHOSPHATASE"/>
    <property type="match status" value="1"/>
</dbReference>
<sequence length="164" mass="18754">MSNSAKFHRSFGVYGICIENNSILVIDKLIGPYKNRYDLPGGSLEEGESLLTALHREIREETGLKVNVNKQLGTVDFQYPSKYKDYTHVHHIAVLYFVEKYAGEIIIPKQFEGQDSQGARWVFIEGITEENSSPLVYSAVSYIKTNELPLKVKKYESWIVKNSF</sequence>
<accession>A0A2B2MAJ2</accession>
<evidence type="ECO:0000313" key="6">
    <source>
        <dbReference type="Proteomes" id="UP000224386"/>
    </source>
</evidence>
<dbReference type="GO" id="GO:0016787">
    <property type="term" value="F:hydrolase activity"/>
    <property type="evidence" value="ECO:0007669"/>
    <property type="project" value="UniProtKB-KW"/>
</dbReference>
<dbReference type="AlphaFoldDB" id="A0A2B2MAJ2"/>
<reference evidence="5 6" key="1">
    <citation type="submission" date="2017-09" db="EMBL/GenBank/DDBJ databases">
        <title>Large-scale bioinformatics analysis of Bacillus genomes uncovers conserved roles of natural products in bacterial physiology.</title>
        <authorList>
            <consortium name="Agbiome Team Llc"/>
            <person name="Bleich R.M."/>
            <person name="Grubbs K.J."/>
            <person name="Santa Maria K.C."/>
            <person name="Allen S.E."/>
            <person name="Farag S."/>
            <person name="Shank E.A."/>
            <person name="Bowers A."/>
        </authorList>
    </citation>
    <scope>NUCLEOTIDE SEQUENCE [LARGE SCALE GENOMIC DNA]</scope>
    <source>
        <strain evidence="5 6">AFS070861</strain>
    </source>
</reference>
<dbReference type="PROSITE" id="PS51462">
    <property type="entry name" value="NUDIX"/>
    <property type="match status" value="1"/>
</dbReference>
<organism evidence="5 6">
    <name type="scientific">Bacillus cereus</name>
    <dbReference type="NCBI Taxonomy" id="1396"/>
    <lineage>
        <taxon>Bacteria</taxon>
        <taxon>Bacillati</taxon>
        <taxon>Bacillota</taxon>
        <taxon>Bacilli</taxon>
        <taxon>Bacillales</taxon>
        <taxon>Bacillaceae</taxon>
        <taxon>Bacillus</taxon>
        <taxon>Bacillus cereus group</taxon>
    </lineage>
</organism>
<evidence type="ECO:0000256" key="3">
    <source>
        <dbReference type="RuleBase" id="RU003476"/>
    </source>
</evidence>
<comment type="caution">
    <text evidence="5">The sequence shown here is derived from an EMBL/GenBank/DDBJ whole genome shotgun (WGS) entry which is preliminary data.</text>
</comment>
<dbReference type="CDD" id="cd04686">
    <property type="entry name" value="NUDIX_Hydrolase"/>
    <property type="match status" value="1"/>
</dbReference>
<dbReference type="InterPro" id="IPR015797">
    <property type="entry name" value="NUDIX_hydrolase-like_dom_sf"/>
</dbReference>
<comment type="similarity">
    <text evidence="1 3">Belongs to the Nudix hydrolase family.</text>
</comment>
<dbReference type="Pfam" id="PF00293">
    <property type="entry name" value="NUDIX"/>
    <property type="match status" value="1"/>
</dbReference>
<dbReference type="SUPFAM" id="SSF55811">
    <property type="entry name" value="Nudix"/>
    <property type="match status" value="1"/>
</dbReference>
<protein>
    <submittedName>
        <fullName evidence="5">DNA mismatch repair protein MutT</fullName>
    </submittedName>
</protein>
<dbReference type="PRINTS" id="PR00502">
    <property type="entry name" value="NUDIXFAMILY"/>
</dbReference>
<keyword evidence="2 3" id="KW-0378">Hydrolase</keyword>
<dbReference type="InterPro" id="IPR020476">
    <property type="entry name" value="Nudix_hydrolase"/>
</dbReference>
<dbReference type="InterPro" id="IPR020084">
    <property type="entry name" value="NUDIX_hydrolase_CS"/>
</dbReference>
<feature type="domain" description="Nudix hydrolase" evidence="4">
    <location>
        <begin position="6"/>
        <end position="144"/>
    </location>
</feature>
<proteinExistence type="inferred from homology"/>
<dbReference type="Proteomes" id="UP000224386">
    <property type="component" value="Unassembled WGS sequence"/>
</dbReference>
<gene>
    <name evidence="5" type="ORF">COK05_03735</name>
</gene>
<dbReference type="PANTHER" id="PTHR43736">
    <property type="entry name" value="ADP-RIBOSE PYROPHOSPHATASE"/>
    <property type="match status" value="1"/>
</dbReference>
<dbReference type="InterPro" id="IPR000086">
    <property type="entry name" value="NUDIX_hydrolase_dom"/>
</dbReference>
<dbReference type="PROSITE" id="PS00893">
    <property type="entry name" value="NUDIX_BOX"/>
    <property type="match status" value="1"/>
</dbReference>
<evidence type="ECO:0000313" key="5">
    <source>
        <dbReference type="EMBL" id="PFQ51569.1"/>
    </source>
</evidence>